<organism evidence="9 10">
    <name type="scientific">Kingdonia uniflora</name>
    <dbReference type="NCBI Taxonomy" id="39325"/>
    <lineage>
        <taxon>Eukaryota</taxon>
        <taxon>Viridiplantae</taxon>
        <taxon>Streptophyta</taxon>
        <taxon>Embryophyta</taxon>
        <taxon>Tracheophyta</taxon>
        <taxon>Spermatophyta</taxon>
        <taxon>Magnoliopsida</taxon>
        <taxon>Ranunculales</taxon>
        <taxon>Circaeasteraceae</taxon>
        <taxon>Kingdonia</taxon>
    </lineage>
</organism>
<feature type="domain" description="ABC transmembrane type-1" evidence="8">
    <location>
        <begin position="1"/>
        <end position="132"/>
    </location>
</feature>
<dbReference type="PANTHER" id="PTHR45136:SF2">
    <property type="entry name" value="ABC TRANSPORTER DOMAIN-CONTAINING PROTEIN"/>
    <property type="match status" value="1"/>
</dbReference>
<keyword evidence="2" id="KW-0813">Transport</keyword>
<evidence type="ECO:0000313" key="9">
    <source>
        <dbReference type="EMBL" id="KAF6165693.1"/>
    </source>
</evidence>
<dbReference type="GO" id="GO:0140359">
    <property type="term" value="F:ABC-type transporter activity"/>
    <property type="evidence" value="ECO:0007669"/>
    <property type="project" value="InterPro"/>
</dbReference>
<evidence type="ECO:0000256" key="4">
    <source>
        <dbReference type="ARBA" id="ARBA00022737"/>
    </source>
</evidence>
<evidence type="ECO:0000256" key="5">
    <source>
        <dbReference type="ARBA" id="ARBA00022989"/>
    </source>
</evidence>
<reference evidence="9 10" key="1">
    <citation type="journal article" date="2020" name="IScience">
        <title>Genome Sequencing of the Endangered Kingdonia uniflora (Circaeasteraceae, Ranunculales) Reveals Potential Mechanisms of Evolutionary Specialization.</title>
        <authorList>
            <person name="Sun Y."/>
            <person name="Deng T."/>
            <person name="Zhang A."/>
            <person name="Moore M.J."/>
            <person name="Landis J.B."/>
            <person name="Lin N."/>
            <person name="Zhang H."/>
            <person name="Zhang X."/>
            <person name="Huang J."/>
            <person name="Zhang X."/>
            <person name="Sun H."/>
            <person name="Wang H."/>
        </authorList>
    </citation>
    <scope>NUCLEOTIDE SEQUENCE [LARGE SCALE GENOMIC DNA]</scope>
    <source>
        <strain evidence="9">TB1705</strain>
        <tissue evidence="9">Leaf</tissue>
    </source>
</reference>
<comment type="caution">
    <text evidence="9">The sequence shown here is derived from an EMBL/GenBank/DDBJ whole genome shotgun (WGS) entry which is preliminary data.</text>
</comment>
<evidence type="ECO:0000313" key="10">
    <source>
        <dbReference type="Proteomes" id="UP000541444"/>
    </source>
</evidence>
<evidence type="ECO:0000256" key="2">
    <source>
        <dbReference type="ARBA" id="ARBA00022448"/>
    </source>
</evidence>
<keyword evidence="6" id="KW-0472">Membrane</keyword>
<keyword evidence="10" id="KW-1185">Reference proteome</keyword>
<dbReference type="EMBL" id="JACGCM010000816">
    <property type="protein sequence ID" value="KAF6165693.1"/>
    <property type="molecule type" value="Genomic_DNA"/>
</dbReference>
<gene>
    <name evidence="9" type="ORF">GIB67_012590</name>
</gene>
<evidence type="ECO:0000256" key="6">
    <source>
        <dbReference type="ARBA" id="ARBA00023136"/>
    </source>
</evidence>
<comment type="similarity">
    <text evidence="1">Belongs to the ABC transporter superfamily. ABCB family. Multidrug resistance exporter (TC 3.A.1.201) subfamily.</text>
</comment>
<dbReference type="AlphaFoldDB" id="A0A7J7NF42"/>
<keyword evidence="3" id="KW-0812">Transmembrane</keyword>
<keyword evidence="7" id="KW-0325">Glycoprotein</keyword>
<evidence type="ECO:0000256" key="1">
    <source>
        <dbReference type="ARBA" id="ARBA00007577"/>
    </source>
</evidence>
<name>A0A7J7NF42_9MAGN</name>
<evidence type="ECO:0000256" key="7">
    <source>
        <dbReference type="ARBA" id="ARBA00023180"/>
    </source>
</evidence>
<dbReference type="Gene3D" id="1.20.1560.10">
    <property type="entry name" value="ABC transporter type 1, transmembrane domain"/>
    <property type="match status" value="1"/>
</dbReference>
<protein>
    <recommendedName>
        <fullName evidence="8">ABC transmembrane type-1 domain-containing protein</fullName>
    </recommendedName>
</protein>
<dbReference type="GO" id="GO:0005524">
    <property type="term" value="F:ATP binding"/>
    <property type="evidence" value="ECO:0007669"/>
    <property type="project" value="InterPro"/>
</dbReference>
<dbReference type="PROSITE" id="PS50929">
    <property type="entry name" value="ABC_TM1F"/>
    <property type="match status" value="1"/>
</dbReference>
<proteinExistence type="inferred from homology"/>
<dbReference type="InterPro" id="IPR011527">
    <property type="entry name" value="ABC1_TM_dom"/>
</dbReference>
<dbReference type="SUPFAM" id="SSF90123">
    <property type="entry name" value="ABC transporter transmembrane region"/>
    <property type="match status" value="1"/>
</dbReference>
<keyword evidence="5" id="KW-1133">Transmembrane helix</keyword>
<sequence>MWRLALVGLPFVLLLIIPGLVNGQILMVLARKFRHEYDKADNIMQQAISSIKTVYSFVGESKTMNEFSIALQGCVNYGLKQGLAKGIAIGSNGITFAVWALMAWYGSRFVMYHGGKGGTVYAVGSLINLVGQ</sequence>
<dbReference type="OrthoDB" id="6500128at2759"/>
<dbReference type="Proteomes" id="UP000541444">
    <property type="component" value="Unassembled WGS sequence"/>
</dbReference>
<dbReference type="InterPro" id="IPR036640">
    <property type="entry name" value="ABC1_TM_sf"/>
</dbReference>
<dbReference type="GO" id="GO:0016020">
    <property type="term" value="C:membrane"/>
    <property type="evidence" value="ECO:0007669"/>
    <property type="project" value="InterPro"/>
</dbReference>
<evidence type="ECO:0000256" key="3">
    <source>
        <dbReference type="ARBA" id="ARBA00022692"/>
    </source>
</evidence>
<evidence type="ECO:0000259" key="8">
    <source>
        <dbReference type="PROSITE" id="PS50929"/>
    </source>
</evidence>
<keyword evidence="4" id="KW-0677">Repeat</keyword>
<dbReference type="PANTHER" id="PTHR45136">
    <property type="entry name" value="ABC TRANSPORTER DOMAIN-CONTAINING PROTEIN"/>
    <property type="match status" value="1"/>
</dbReference>
<dbReference type="Pfam" id="PF00664">
    <property type="entry name" value="ABC_membrane"/>
    <property type="match status" value="1"/>
</dbReference>
<accession>A0A7J7NF42</accession>